<dbReference type="SUPFAM" id="SSF57850">
    <property type="entry name" value="RING/U-box"/>
    <property type="match status" value="1"/>
</dbReference>
<dbReference type="InterPro" id="IPR051051">
    <property type="entry name" value="E3_ubiq-ligase_TRIM/RNF"/>
</dbReference>
<reference evidence="11 12" key="1">
    <citation type="submission" date="2019-03" db="EMBL/GenBank/DDBJ databases">
        <title>First draft genome of Liparis tanakae, snailfish: a comprehensive survey of snailfish specific genes.</title>
        <authorList>
            <person name="Kim W."/>
            <person name="Song I."/>
            <person name="Jeong J.-H."/>
            <person name="Kim D."/>
            <person name="Kim S."/>
            <person name="Ryu S."/>
            <person name="Song J.Y."/>
            <person name="Lee S.K."/>
        </authorList>
    </citation>
    <scope>NUCLEOTIDE SEQUENCE [LARGE SCALE GENOMIC DNA]</scope>
    <source>
        <tissue evidence="11">Muscle</tissue>
    </source>
</reference>
<feature type="domain" description="RING-type" evidence="8">
    <location>
        <begin position="19"/>
        <end position="59"/>
    </location>
</feature>
<dbReference type="SUPFAM" id="SSF49899">
    <property type="entry name" value="Concanavalin A-like lectins/glucanases"/>
    <property type="match status" value="1"/>
</dbReference>
<dbReference type="Gene3D" id="2.60.120.920">
    <property type="match status" value="1"/>
</dbReference>
<sequence>MNYAANMALPVPVEEQFMCCICLDIFRDPTSTPCGHNFCLDCIEDYWDTKRECECPLCKQTFSVRPKLSINYGFAEIIDFYIRSQWEKNPGSRNNSLVQLSEADGVPCDVCCGVKTPSVKSCLTCMASYCELHLTPHERDPMLQRHQLMDPASFTVSHHCRKHKKPLTMFCASDQKPVCVRCTEMEHKHHNTVPITKERMRVKISLRDTKTSLKQMIQARRKSLDQITTSVDQSKQITEREIEGSDRVCGLLITGIKRNQARLVDEMVEKQQEAEMRAHELSEELLQEIHELQARGIELKQLEQDQSPIHLLQRFQSRSRLPSTRDRSEVPVHADNCIGMVTKAFSELVDICQDLSDKLSADEADKLNQYAANVTLDPETASGWLVLSPDRKKVTVSRQSNTSPLPDNPQRFDSCVCILGKQSFASGRRYWVIQVGNKADWDLGVTRESISRKGTILVRPDNGYWAICRRQGGSLSACASPSVTLRLQETPQKVGVYLDYEEGSVSFYDAEAKTHIYTFSGCDFNEPLNPYFNPCVLDDGKNTAPLVICPLEEGVREGQDITIESAM</sequence>
<dbReference type="InterPro" id="IPR001841">
    <property type="entry name" value="Znf_RING"/>
</dbReference>
<dbReference type="Pfam" id="PF25600">
    <property type="entry name" value="TRIM_CC"/>
    <property type="match status" value="1"/>
</dbReference>
<keyword evidence="3 6" id="KW-0863">Zinc-finger</keyword>
<dbReference type="SMART" id="SM00184">
    <property type="entry name" value="RING"/>
    <property type="match status" value="1"/>
</dbReference>
<dbReference type="InterPro" id="IPR003877">
    <property type="entry name" value="SPRY_dom"/>
</dbReference>
<dbReference type="Proteomes" id="UP000314294">
    <property type="component" value="Unassembled WGS sequence"/>
</dbReference>
<evidence type="ECO:0000259" key="8">
    <source>
        <dbReference type="PROSITE" id="PS50089"/>
    </source>
</evidence>
<dbReference type="PRINTS" id="PR01407">
    <property type="entry name" value="BUTYPHLNCDUF"/>
</dbReference>
<evidence type="ECO:0000256" key="3">
    <source>
        <dbReference type="ARBA" id="ARBA00022771"/>
    </source>
</evidence>
<dbReference type="Pfam" id="PF00622">
    <property type="entry name" value="SPRY"/>
    <property type="match status" value="1"/>
</dbReference>
<dbReference type="Pfam" id="PF13765">
    <property type="entry name" value="PRY"/>
    <property type="match status" value="1"/>
</dbReference>
<dbReference type="GO" id="GO:0008270">
    <property type="term" value="F:zinc ion binding"/>
    <property type="evidence" value="ECO:0007669"/>
    <property type="project" value="UniProtKB-KW"/>
</dbReference>
<evidence type="ECO:0000259" key="9">
    <source>
        <dbReference type="PROSITE" id="PS50119"/>
    </source>
</evidence>
<dbReference type="Gene3D" id="3.30.160.60">
    <property type="entry name" value="Classic Zinc Finger"/>
    <property type="match status" value="1"/>
</dbReference>
<keyword evidence="2" id="KW-0479">Metal-binding</keyword>
<keyword evidence="12" id="KW-1185">Reference proteome</keyword>
<dbReference type="PROSITE" id="PS50089">
    <property type="entry name" value="ZF_RING_2"/>
    <property type="match status" value="1"/>
</dbReference>
<dbReference type="InterPro" id="IPR058030">
    <property type="entry name" value="TRIM8/14/16/25/29/45/65_CC"/>
</dbReference>
<dbReference type="CDD" id="cd19769">
    <property type="entry name" value="Bbox2_TRIM16-like"/>
    <property type="match status" value="1"/>
</dbReference>
<evidence type="ECO:0000256" key="7">
    <source>
        <dbReference type="SAM" id="Coils"/>
    </source>
</evidence>
<dbReference type="PROSITE" id="PS50119">
    <property type="entry name" value="ZF_BBOX"/>
    <property type="match status" value="1"/>
</dbReference>
<organism evidence="11 12">
    <name type="scientific">Liparis tanakae</name>
    <name type="common">Tanaka's snailfish</name>
    <dbReference type="NCBI Taxonomy" id="230148"/>
    <lineage>
        <taxon>Eukaryota</taxon>
        <taxon>Metazoa</taxon>
        <taxon>Chordata</taxon>
        <taxon>Craniata</taxon>
        <taxon>Vertebrata</taxon>
        <taxon>Euteleostomi</taxon>
        <taxon>Actinopterygii</taxon>
        <taxon>Neopterygii</taxon>
        <taxon>Teleostei</taxon>
        <taxon>Neoteleostei</taxon>
        <taxon>Acanthomorphata</taxon>
        <taxon>Eupercaria</taxon>
        <taxon>Perciformes</taxon>
        <taxon>Cottioidei</taxon>
        <taxon>Cottales</taxon>
        <taxon>Liparidae</taxon>
        <taxon>Liparis</taxon>
    </lineage>
</organism>
<dbReference type="SMART" id="SM00589">
    <property type="entry name" value="PRY"/>
    <property type="match status" value="1"/>
</dbReference>
<dbReference type="FunFam" id="2.60.120.920:FF:000004">
    <property type="entry name" value="Butyrophilin subfamily 1 member A1"/>
    <property type="match status" value="1"/>
</dbReference>
<evidence type="ECO:0000259" key="10">
    <source>
        <dbReference type="PROSITE" id="PS50188"/>
    </source>
</evidence>
<feature type="domain" description="B box-type" evidence="9">
    <location>
        <begin position="155"/>
        <end position="195"/>
    </location>
</feature>
<dbReference type="Pfam" id="PF13445">
    <property type="entry name" value="zf-RING_UBOX"/>
    <property type="match status" value="1"/>
</dbReference>
<name>A0A4Z2GJH2_9TELE</name>
<keyword evidence="7" id="KW-0175">Coiled coil</keyword>
<dbReference type="InterPro" id="IPR043136">
    <property type="entry name" value="B30.2/SPRY_sf"/>
</dbReference>
<evidence type="ECO:0000256" key="4">
    <source>
        <dbReference type="ARBA" id="ARBA00022833"/>
    </source>
</evidence>
<protein>
    <submittedName>
        <fullName evidence="11">Zinc-binding protein A33</fullName>
    </submittedName>
</protein>
<dbReference type="InterPro" id="IPR001870">
    <property type="entry name" value="B30.2/SPRY"/>
</dbReference>
<dbReference type="OrthoDB" id="365379at2759"/>
<keyword evidence="1" id="KW-0399">Innate immunity</keyword>
<dbReference type="Pfam" id="PF00643">
    <property type="entry name" value="zf-B_box"/>
    <property type="match status" value="1"/>
</dbReference>
<dbReference type="SMART" id="SM00449">
    <property type="entry name" value="SPRY"/>
    <property type="match status" value="1"/>
</dbReference>
<dbReference type="GO" id="GO:0005737">
    <property type="term" value="C:cytoplasm"/>
    <property type="evidence" value="ECO:0007669"/>
    <property type="project" value="UniProtKB-ARBA"/>
</dbReference>
<dbReference type="InterPro" id="IPR000315">
    <property type="entry name" value="Znf_B-box"/>
</dbReference>
<dbReference type="PANTHER" id="PTHR25465">
    <property type="entry name" value="B-BOX DOMAIN CONTAINING"/>
    <property type="match status" value="1"/>
</dbReference>
<dbReference type="SUPFAM" id="SSF57845">
    <property type="entry name" value="B-box zinc-binding domain"/>
    <property type="match status" value="1"/>
</dbReference>
<evidence type="ECO:0000256" key="1">
    <source>
        <dbReference type="ARBA" id="ARBA00022588"/>
    </source>
</evidence>
<evidence type="ECO:0000256" key="5">
    <source>
        <dbReference type="ARBA" id="ARBA00022859"/>
    </source>
</evidence>
<dbReference type="InterPro" id="IPR017907">
    <property type="entry name" value="Znf_RING_CS"/>
</dbReference>
<feature type="domain" description="B30.2/SPRY" evidence="10">
    <location>
        <begin position="354"/>
        <end position="553"/>
    </location>
</feature>
<dbReference type="PROSITE" id="PS50188">
    <property type="entry name" value="B302_SPRY"/>
    <property type="match status" value="1"/>
</dbReference>
<evidence type="ECO:0000313" key="12">
    <source>
        <dbReference type="Proteomes" id="UP000314294"/>
    </source>
</evidence>
<gene>
    <name evidence="11" type="primary">A33_17</name>
    <name evidence="11" type="ORF">EYF80_036392</name>
</gene>
<dbReference type="InterPro" id="IPR013083">
    <property type="entry name" value="Znf_RING/FYVE/PHD"/>
</dbReference>
<dbReference type="InterPro" id="IPR013320">
    <property type="entry name" value="ConA-like_dom_sf"/>
</dbReference>
<keyword evidence="5" id="KW-0391">Immunity</keyword>
<dbReference type="InterPro" id="IPR006574">
    <property type="entry name" value="PRY"/>
</dbReference>
<dbReference type="EMBL" id="SRLO01000517">
    <property type="protein sequence ID" value="TNN53405.1"/>
    <property type="molecule type" value="Genomic_DNA"/>
</dbReference>
<dbReference type="Gene3D" id="3.30.40.10">
    <property type="entry name" value="Zinc/RING finger domain, C3HC4 (zinc finger)"/>
    <property type="match status" value="1"/>
</dbReference>
<keyword evidence="4" id="KW-0862">Zinc</keyword>
<feature type="coiled-coil region" evidence="7">
    <location>
        <begin position="264"/>
        <end position="302"/>
    </location>
</feature>
<evidence type="ECO:0000313" key="11">
    <source>
        <dbReference type="EMBL" id="TNN53405.1"/>
    </source>
</evidence>
<dbReference type="CDD" id="cd13733">
    <property type="entry name" value="SPRY_PRY_C-I_1"/>
    <property type="match status" value="1"/>
</dbReference>
<dbReference type="PROSITE" id="PS00518">
    <property type="entry name" value="ZF_RING_1"/>
    <property type="match status" value="1"/>
</dbReference>
<evidence type="ECO:0000256" key="6">
    <source>
        <dbReference type="PROSITE-ProRule" id="PRU00024"/>
    </source>
</evidence>
<dbReference type="InterPro" id="IPR003879">
    <property type="entry name" value="Butyrophylin_SPRY"/>
</dbReference>
<comment type="caution">
    <text evidence="11">The sequence shown here is derived from an EMBL/GenBank/DDBJ whole genome shotgun (WGS) entry which is preliminary data.</text>
</comment>
<dbReference type="AlphaFoldDB" id="A0A4Z2GJH2"/>
<evidence type="ECO:0000256" key="2">
    <source>
        <dbReference type="ARBA" id="ARBA00022723"/>
    </source>
</evidence>
<proteinExistence type="predicted"/>
<dbReference type="InterPro" id="IPR027370">
    <property type="entry name" value="Znf-RING_euk"/>
</dbReference>
<dbReference type="SMART" id="SM00336">
    <property type="entry name" value="BBOX"/>
    <property type="match status" value="1"/>
</dbReference>
<accession>A0A4Z2GJH2</accession>
<dbReference type="GO" id="GO:0045087">
    <property type="term" value="P:innate immune response"/>
    <property type="evidence" value="ECO:0007669"/>
    <property type="project" value="UniProtKB-KW"/>
</dbReference>
<dbReference type="PANTHER" id="PTHR25465:SF32">
    <property type="entry name" value="BLOODTHIRSTY-RELATED GENE FAMILY, MEMBER 16 ISOFORM X1-RELATED"/>
    <property type="match status" value="1"/>
</dbReference>
<dbReference type="Gene3D" id="4.10.830.40">
    <property type="match status" value="1"/>
</dbReference>